<dbReference type="Pfam" id="PF00356">
    <property type="entry name" value="LacI"/>
    <property type="match status" value="1"/>
</dbReference>
<protein>
    <submittedName>
        <fullName evidence="5">LacI family transcriptional regulator</fullName>
    </submittedName>
</protein>
<keyword evidence="2" id="KW-0238">DNA-binding</keyword>
<dbReference type="GeneID" id="65537706"/>
<dbReference type="GO" id="GO:0000976">
    <property type="term" value="F:transcription cis-regulatory region binding"/>
    <property type="evidence" value="ECO:0007669"/>
    <property type="project" value="TreeGrafter"/>
</dbReference>
<reference evidence="6 8" key="3">
    <citation type="submission" date="2019-04" db="EMBL/GenBank/DDBJ databases">
        <title>Microbes associate with the intestines of laboratory mice.</title>
        <authorList>
            <person name="Navarre W."/>
            <person name="Wong E."/>
            <person name="Huang K."/>
            <person name="Tropini C."/>
            <person name="Ng K."/>
            <person name="Yu B."/>
        </authorList>
    </citation>
    <scope>NUCLEOTIDE SEQUENCE [LARGE SCALE GENOMIC DNA]</scope>
    <source>
        <strain evidence="6 8">NM06_A21</strain>
    </source>
</reference>
<dbReference type="Gene3D" id="3.40.50.2300">
    <property type="match status" value="2"/>
</dbReference>
<dbReference type="InterPro" id="IPR001761">
    <property type="entry name" value="Peripla_BP/Lac1_sug-bd_dom"/>
</dbReference>
<organism evidence="5 7">
    <name type="scientific">Muribaculum intestinale</name>
    <dbReference type="NCBI Taxonomy" id="1796646"/>
    <lineage>
        <taxon>Bacteria</taxon>
        <taxon>Pseudomonadati</taxon>
        <taxon>Bacteroidota</taxon>
        <taxon>Bacteroidia</taxon>
        <taxon>Bacteroidales</taxon>
        <taxon>Muribaculaceae</taxon>
        <taxon>Muribaculum</taxon>
    </lineage>
</organism>
<dbReference type="SMART" id="SM00354">
    <property type="entry name" value="HTH_LACI"/>
    <property type="match status" value="1"/>
</dbReference>
<proteinExistence type="predicted"/>
<dbReference type="PANTHER" id="PTHR30146:SF109">
    <property type="entry name" value="HTH-TYPE TRANSCRIPTIONAL REGULATOR GALS"/>
    <property type="match status" value="1"/>
</dbReference>
<evidence type="ECO:0000256" key="2">
    <source>
        <dbReference type="ARBA" id="ARBA00023125"/>
    </source>
</evidence>
<evidence type="ECO:0000313" key="8">
    <source>
        <dbReference type="Proteomes" id="UP000306630"/>
    </source>
</evidence>
<evidence type="ECO:0000313" key="6">
    <source>
        <dbReference type="EMBL" id="TGY75127.1"/>
    </source>
</evidence>
<dbReference type="SUPFAM" id="SSF53822">
    <property type="entry name" value="Periplasmic binding protein-like I"/>
    <property type="match status" value="1"/>
</dbReference>
<accession>A0A1Z2XG79</accession>
<dbReference type="CDD" id="cd06267">
    <property type="entry name" value="PBP1_LacI_sugar_binding-like"/>
    <property type="match status" value="1"/>
</dbReference>
<keyword evidence="7" id="KW-1185">Reference proteome</keyword>
<dbReference type="Proteomes" id="UP000306630">
    <property type="component" value="Unassembled WGS sequence"/>
</dbReference>
<dbReference type="SUPFAM" id="SSF47413">
    <property type="entry name" value="lambda repressor-like DNA-binding domains"/>
    <property type="match status" value="1"/>
</dbReference>
<evidence type="ECO:0000259" key="4">
    <source>
        <dbReference type="PROSITE" id="PS50932"/>
    </source>
</evidence>
<dbReference type="EMBL" id="SRYD01000014">
    <property type="protein sequence ID" value="TGY75127.1"/>
    <property type="molecule type" value="Genomic_DNA"/>
</dbReference>
<keyword evidence="3" id="KW-0804">Transcription</keyword>
<dbReference type="GO" id="GO:0003700">
    <property type="term" value="F:DNA-binding transcription factor activity"/>
    <property type="evidence" value="ECO:0007669"/>
    <property type="project" value="TreeGrafter"/>
</dbReference>
<reference evidence="7" key="1">
    <citation type="submission" date="2016-04" db="EMBL/GenBank/DDBJ databases">
        <title>Complete Genome Sequences of Twelve Strains of a Stable Defined Moderately Diverse Mouse Microbiota 2 (sDMDMm2).</title>
        <authorList>
            <person name="Uchimura Y."/>
            <person name="Wyss M."/>
            <person name="Brugiroux S."/>
            <person name="Limenitakis J.P."/>
            <person name="Stecher B."/>
            <person name="McCoy K.D."/>
            <person name="Macpherson A.J."/>
        </authorList>
    </citation>
    <scope>NUCLEOTIDE SEQUENCE [LARGE SCALE GENOMIC DNA]</scope>
    <source>
        <strain evidence="7">YL27</strain>
    </source>
</reference>
<evidence type="ECO:0000313" key="5">
    <source>
        <dbReference type="EMBL" id="ANU64468.1"/>
    </source>
</evidence>
<dbReference type="OrthoDB" id="9803256at2"/>
<dbReference type="Pfam" id="PF00532">
    <property type="entry name" value="Peripla_BP_1"/>
    <property type="match status" value="1"/>
</dbReference>
<dbReference type="EMBL" id="CP015402">
    <property type="protein sequence ID" value="ANU64468.1"/>
    <property type="molecule type" value="Genomic_DNA"/>
</dbReference>
<dbReference type="Proteomes" id="UP000186351">
    <property type="component" value="Chromosome"/>
</dbReference>
<keyword evidence="1" id="KW-0805">Transcription regulation</keyword>
<dbReference type="KEGG" id="pary:A4V02_12555"/>
<sequence length="342" mass="37943">MRYVTIKDIADALGISKSSVSRALAGDMRNVSPSTIERVRAKALEMGYRRNMTAVNLRAKANKIIGIIVPEITTPFSMEFVTTVQEAVQPLGYRVLIAVSSEDPSRERQNLDMFENGRVDGLLVSVTHNVANRDHFENLVKSNFPIVFFDRTIRDLQCSSVCSNDGLMSFFLVEHLIRSGRRRIVNLAGPSYIENSRARSQGYREALEKFHIPLDRRLIVSGGMSVEDGAVAVERLLDGGIDFDAIYCFTETQALGAKRTLQERNLIIPQDVAICTMSGTSLSSFVYPQITAVEQNVVEMARIAVRLLLEKIDIPSAPRQNITLHSSMIVRGSTSAEESSSL</sequence>
<dbReference type="Gene3D" id="1.10.260.40">
    <property type="entry name" value="lambda repressor-like DNA-binding domains"/>
    <property type="match status" value="1"/>
</dbReference>
<evidence type="ECO:0000256" key="3">
    <source>
        <dbReference type="ARBA" id="ARBA00023163"/>
    </source>
</evidence>
<evidence type="ECO:0000256" key="1">
    <source>
        <dbReference type="ARBA" id="ARBA00023015"/>
    </source>
</evidence>
<name>A0A1B1SCE3_9BACT</name>
<feature type="domain" description="HTH lacI-type" evidence="4">
    <location>
        <begin position="4"/>
        <end position="59"/>
    </location>
</feature>
<gene>
    <name evidence="5" type="ORF">A4V02_12555</name>
    <name evidence="6" type="ORF">E5333_04800</name>
</gene>
<evidence type="ECO:0000313" key="7">
    <source>
        <dbReference type="Proteomes" id="UP000186351"/>
    </source>
</evidence>
<dbReference type="InterPro" id="IPR010982">
    <property type="entry name" value="Lambda_DNA-bd_dom_sf"/>
</dbReference>
<accession>A0A1B1SCE3</accession>
<reference evidence="5" key="2">
    <citation type="submission" date="2017-04" db="EMBL/GenBank/DDBJ databases">
        <title>Complete Genome Sequences of Twelve Strains of a Stable Defined Moderately Diverse Mouse Microbiota 2 (sDMDMm2).</title>
        <authorList>
            <person name="Uchimura Y."/>
            <person name="Wyss M."/>
            <person name="Brugiroux S."/>
            <person name="Limenitakis J.P."/>
            <person name="Stecher B."/>
            <person name="McCoy K.D."/>
            <person name="Macpherson A.J."/>
        </authorList>
    </citation>
    <scope>NUCLEOTIDE SEQUENCE</scope>
    <source>
        <strain evidence="5">YL27</strain>
    </source>
</reference>
<dbReference type="AlphaFoldDB" id="A0A1B1SCE3"/>
<dbReference type="PANTHER" id="PTHR30146">
    <property type="entry name" value="LACI-RELATED TRANSCRIPTIONAL REPRESSOR"/>
    <property type="match status" value="1"/>
</dbReference>
<dbReference type="InterPro" id="IPR000843">
    <property type="entry name" value="HTH_LacI"/>
</dbReference>
<dbReference type="CDD" id="cd01392">
    <property type="entry name" value="HTH_LacI"/>
    <property type="match status" value="1"/>
</dbReference>
<dbReference type="STRING" id="1796646.A4V02_12555"/>
<dbReference type="PROSITE" id="PS50932">
    <property type="entry name" value="HTH_LACI_2"/>
    <property type="match status" value="1"/>
</dbReference>
<dbReference type="InterPro" id="IPR028082">
    <property type="entry name" value="Peripla_BP_I"/>
</dbReference>
<dbReference type="RefSeq" id="WP_068961746.1">
    <property type="nucleotide sequence ID" value="NZ_CAJTAP010000009.1"/>
</dbReference>